<dbReference type="OrthoDB" id="24581at2759"/>
<dbReference type="AlphaFoldDB" id="A0A168BVN7"/>
<keyword evidence="4" id="KW-1185">Reference proteome</keyword>
<dbReference type="VEuPathDB" id="FungiDB:AAP_01480"/>
<dbReference type="InterPro" id="IPR000095">
    <property type="entry name" value="CRIB_dom"/>
</dbReference>
<evidence type="ECO:0000259" key="2">
    <source>
        <dbReference type="PROSITE" id="PS50108"/>
    </source>
</evidence>
<feature type="compositionally biased region" description="Low complexity" evidence="1">
    <location>
        <begin position="246"/>
        <end position="258"/>
    </location>
</feature>
<reference evidence="3 4" key="1">
    <citation type="journal article" date="2016" name="Genome Biol. Evol.">
        <title>Divergent and convergent evolution of fungal pathogenicity.</title>
        <authorList>
            <person name="Shang Y."/>
            <person name="Xiao G."/>
            <person name="Zheng P."/>
            <person name="Cen K."/>
            <person name="Zhan S."/>
            <person name="Wang C."/>
        </authorList>
    </citation>
    <scope>NUCLEOTIDE SEQUENCE [LARGE SCALE GENOMIC DNA]</scope>
    <source>
        <strain evidence="3 4">ARSEF 7405</strain>
    </source>
</reference>
<feature type="compositionally biased region" description="Polar residues" evidence="1">
    <location>
        <begin position="594"/>
        <end position="617"/>
    </location>
</feature>
<dbReference type="EMBL" id="AZGZ01000004">
    <property type="protein sequence ID" value="KZZ95804.1"/>
    <property type="molecule type" value="Genomic_DNA"/>
</dbReference>
<feature type="compositionally biased region" description="Polar residues" evidence="1">
    <location>
        <begin position="202"/>
        <end position="212"/>
    </location>
</feature>
<feature type="region of interest" description="Disordered" evidence="1">
    <location>
        <begin position="491"/>
        <end position="511"/>
    </location>
</feature>
<feature type="region of interest" description="Disordered" evidence="1">
    <location>
        <begin position="705"/>
        <end position="760"/>
    </location>
</feature>
<gene>
    <name evidence="3" type="ORF">AAP_01480</name>
</gene>
<feature type="compositionally biased region" description="Low complexity" evidence="1">
    <location>
        <begin position="41"/>
        <end position="54"/>
    </location>
</feature>
<feature type="region of interest" description="Disordered" evidence="1">
    <location>
        <begin position="1"/>
        <end position="141"/>
    </location>
</feature>
<feature type="region of interest" description="Disordered" evidence="1">
    <location>
        <begin position="190"/>
        <end position="264"/>
    </location>
</feature>
<feature type="compositionally biased region" description="Basic and acidic residues" evidence="1">
    <location>
        <begin position="562"/>
        <end position="574"/>
    </location>
</feature>
<accession>A0A168BVN7</accession>
<feature type="region of interest" description="Disordered" evidence="1">
    <location>
        <begin position="553"/>
        <end position="617"/>
    </location>
</feature>
<feature type="compositionally biased region" description="Polar residues" evidence="1">
    <location>
        <begin position="1"/>
        <end position="11"/>
    </location>
</feature>
<proteinExistence type="predicted"/>
<dbReference type="PROSITE" id="PS50108">
    <property type="entry name" value="CRIB"/>
    <property type="match status" value="1"/>
</dbReference>
<feature type="compositionally biased region" description="Basic residues" evidence="1">
    <location>
        <begin position="97"/>
        <end position="107"/>
    </location>
</feature>
<evidence type="ECO:0000313" key="4">
    <source>
        <dbReference type="Proteomes" id="UP000242877"/>
    </source>
</evidence>
<comment type="caution">
    <text evidence="3">The sequence shown here is derived from an EMBL/GenBank/DDBJ whole genome shotgun (WGS) entry which is preliminary data.</text>
</comment>
<feature type="compositionally biased region" description="Low complexity" evidence="1">
    <location>
        <begin position="226"/>
        <end position="236"/>
    </location>
</feature>
<protein>
    <submittedName>
        <fullName evidence="3">PAK-box/P21-Rho-binding protein</fullName>
    </submittedName>
</protein>
<organism evidence="3 4">
    <name type="scientific">Ascosphaera apis ARSEF 7405</name>
    <dbReference type="NCBI Taxonomy" id="392613"/>
    <lineage>
        <taxon>Eukaryota</taxon>
        <taxon>Fungi</taxon>
        <taxon>Dikarya</taxon>
        <taxon>Ascomycota</taxon>
        <taxon>Pezizomycotina</taxon>
        <taxon>Eurotiomycetes</taxon>
        <taxon>Eurotiomycetidae</taxon>
        <taxon>Onygenales</taxon>
        <taxon>Ascosphaeraceae</taxon>
        <taxon>Ascosphaera</taxon>
    </lineage>
</organism>
<evidence type="ECO:0000256" key="1">
    <source>
        <dbReference type="SAM" id="MobiDB-lite"/>
    </source>
</evidence>
<feature type="domain" description="CRIB" evidence="2">
    <location>
        <begin position="150"/>
        <end position="163"/>
    </location>
</feature>
<evidence type="ECO:0000313" key="3">
    <source>
        <dbReference type="EMBL" id="KZZ95804.1"/>
    </source>
</evidence>
<name>A0A168BVN7_9EURO</name>
<dbReference type="Proteomes" id="UP000242877">
    <property type="component" value="Unassembled WGS sequence"/>
</dbReference>
<sequence>MVSIGTVSSEDSLGRPRSGVSAAHSLSPAISPARHRDTHTFPFSRRPSVSSSSSKGQTRRLAGLSIINSHGNQLKKDARPQSSSAPAKDAMENPRRSFFRRKSRTFRRQTSELNLADAFTTGEYERSPSLSRRHRSRHSEFHDVLRKKEISEPYDFQHITHTSQGNFTCLAQANTRDLATELSIVKASQRPESDLKGIRAASLNNRSPSRGRNPQRPTSGHPPTPTTRTTLPVVPRSRLHPGTWGGSSTRPASSATSPDIPEPSSEIIDALLGMHSTTEPVRSNFYAQQMENDRARDLPNVDLVGSLNSTSFNETPPCDVPIMTNTSFENFRGFTEHSKEDILKLAVDDAVDPRHIETYEAPPATAPGVPTGPFSKMNDAHRDIHLEFSDPKWGSAAGSPVLNAFNDETEYFPPFGSIEKVLDSYQPVSLESVDPGIGVAISTDDAGWKWEDDIDLVYESPGNVNATFNWWQTSLDAMSRSRNNDRETFLSSSVSSVGDDDTTGHSTAPTSVIESANTTYISKDGSNASDSILKTSDSFDALYEQSTLAPKRLSLTASSRSKSQDHLNTSERKPNPRRHQSSVSAFNSMPDLVQNRTTRTNSDGSQKTTDVAKMTSSQKFTLKKEAALQRERILSAQPSPPPPMALPPIPTNARQSQKALTIQCNLDKKFPSLAETHPGEETPPLVPPALTHRKTISGAPVKNVNRRRGSSVNRHAANASINGPPKRRMSYSIFPTRDKNPPCAVPSMPSNIPSHKPTAA</sequence>